<reference evidence="4 5" key="2">
    <citation type="submission" date="2014-11" db="EMBL/GenBank/DDBJ databases">
        <title>Draft genome sequence of the solvent-tolerant Pseudomonas putida S12 including megaplasmid pTTS12.</title>
        <authorList>
            <person name="Wierckx N."/>
            <person name="Nijkamp J."/>
            <person name="Ballerstedt H."/>
            <person name="Siezen R.J."/>
            <person name="Wels M."/>
            <person name="de Ridder D."/>
            <person name="de Winde J.H."/>
            <person name="Ruijssenaars H.J."/>
        </authorList>
    </citation>
    <scope>NUCLEOTIDE SEQUENCE [LARGE SCALE GENOMIC DNA]</scope>
    <source>
        <strain evidence="4 5">S12</strain>
    </source>
</reference>
<protein>
    <submittedName>
        <fullName evidence="4">MerR family transcriptional regulator</fullName>
    </submittedName>
</protein>
<proteinExistence type="predicted"/>
<dbReference type="GO" id="GO:0003677">
    <property type="term" value="F:DNA binding"/>
    <property type="evidence" value="ECO:0007669"/>
    <property type="project" value="UniProtKB-KW"/>
</dbReference>
<dbReference type="SMART" id="SM00422">
    <property type="entry name" value="HTH_MERR"/>
    <property type="match status" value="1"/>
</dbReference>
<name>A0AA34RRI4_PSEPU</name>
<dbReference type="Gene3D" id="1.10.1660.10">
    <property type="match status" value="1"/>
</dbReference>
<dbReference type="InterPro" id="IPR009061">
    <property type="entry name" value="DNA-bd_dom_put_sf"/>
</dbReference>
<keyword evidence="1" id="KW-0238">DNA-binding</keyword>
<feature type="compositionally biased region" description="Basic residues" evidence="2">
    <location>
        <begin position="132"/>
        <end position="147"/>
    </location>
</feature>
<evidence type="ECO:0000259" key="3">
    <source>
        <dbReference type="PROSITE" id="PS50937"/>
    </source>
</evidence>
<dbReference type="PANTHER" id="PTHR30204">
    <property type="entry name" value="REDOX-CYCLING DRUG-SENSING TRANSCRIPTIONAL ACTIVATOR SOXR"/>
    <property type="match status" value="1"/>
</dbReference>
<evidence type="ECO:0000256" key="2">
    <source>
        <dbReference type="SAM" id="MobiDB-lite"/>
    </source>
</evidence>
<dbReference type="Pfam" id="PF13411">
    <property type="entry name" value="MerR_1"/>
    <property type="match status" value="1"/>
</dbReference>
<reference evidence="4 5" key="1">
    <citation type="submission" date="2014-11" db="EMBL/GenBank/DDBJ databases">
        <title>Complete genome sequence of Pseudomonas putida S12 including megaplasmid pTTS12.</title>
        <authorList>
            <person name="Kuepper J."/>
            <person name="Ruijssenaars H.J."/>
            <person name="Blank L.M."/>
            <person name="de Winde J.H."/>
            <person name="Wierckx N."/>
        </authorList>
    </citation>
    <scope>NUCLEOTIDE SEQUENCE [LARGE SCALE GENOMIC DNA]</scope>
    <source>
        <strain evidence="4 5">S12</strain>
    </source>
</reference>
<dbReference type="Proteomes" id="UP000017753">
    <property type="component" value="Chromosome"/>
</dbReference>
<feature type="region of interest" description="Disordered" evidence="2">
    <location>
        <begin position="128"/>
        <end position="147"/>
    </location>
</feature>
<dbReference type="InterPro" id="IPR000551">
    <property type="entry name" value="MerR-type_HTH_dom"/>
</dbReference>
<accession>A0AA34RRI4</accession>
<evidence type="ECO:0000313" key="4">
    <source>
        <dbReference type="EMBL" id="AJA12053.1"/>
    </source>
</evidence>
<feature type="domain" description="HTH merR-type" evidence="3">
    <location>
        <begin position="1"/>
        <end position="68"/>
    </location>
</feature>
<gene>
    <name evidence="4" type="ORF">RPPX_01470</name>
</gene>
<dbReference type="SUPFAM" id="SSF46955">
    <property type="entry name" value="Putative DNA-binding domain"/>
    <property type="match status" value="1"/>
</dbReference>
<dbReference type="CDD" id="cd04781">
    <property type="entry name" value="HTH_MerR-like_sg6"/>
    <property type="match status" value="1"/>
</dbReference>
<dbReference type="EMBL" id="CP009974">
    <property type="protein sequence ID" value="AJA12053.1"/>
    <property type="molecule type" value="Genomic_DNA"/>
</dbReference>
<dbReference type="PROSITE" id="PS50937">
    <property type="entry name" value="HTH_MERR_2"/>
    <property type="match status" value="1"/>
</dbReference>
<dbReference type="GO" id="GO:0003700">
    <property type="term" value="F:DNA-binding transcription factor activity"/>
    <property type="evidence" value="ECO:0007669"/>
    <property type="project" value="InterPro"/>
</dbReference>
<dbReference type="RefSeq" id="WP_019438870.1">
    <property type="nucleotide sequence ID" value="NZ_ALNR01000233.1"/>
</dbReference>
<dbReference type="AlphaFoldDB" id="A0AA34RRI4"/>
<organism evidence="4 5">
    <name type="scientific">Pseudomonas putida S12</name>
    <dbReference type="NCBI Taxonomy" id="1215087"/>
    <lineage>
        <taxon>Bacteria</taxon>
        <taxon>Pseudomonadati</taxon>
        <taxon>Pseudomonadota</taxon>
        <taxon>Gammaproteobacteria</taxon>
        <taxon>Pseudomonadales</taxon>
        <taxon>Pseudomonadaceae</taxon>
        <taxon>Pseudomonas</taxon>
    </lineage>
</organism>
<dbReference type="InterPro" id="IPR047057">
    <property type="entry name" value="MerR_fam"/>
</dbReference>
<dbReference type="PRINTS" id="PR00040">
    <property type="entry name" value="HTHMERR"/>
</dbReference>
<sequence>MDIADVAKRTGVPASTLRYYEKKGLLKSLAGHGQRRQFSADVADRLALIALGQAAGFSLDEVGVMLVDLQVDRQMLIAKADEIDARIKRLQAMSKGLRHAAQCPEDDHLACPKFQRLMKLSAAGALGETHLHQRGPGKTRSQPSRRT</sequence>
<dbReference type="PANTHER" id="PTHR30204:SF97">
    <property type="entry name" value="MERR FAMILY REGULATORY PROTEIN"/>
    <property type="match status" value="1"/>
</dbReference>
<evidence type="ECO:0000313" key="5">
    <source>
        <dbReference type="Proteomes" id="UP000017753"/>
    </source>
</evidence>
<evidence type="ECO:0000256" key="1">
    <source>
        <dbReference type="ARBA" id="ARBA00023125"/>
    </source>
</evidence>